<keyword evidence="2" id="KW-0547">Nucleotide-binding</keyword>
<dbReference type="GO" id="GO:0005524">
    <property type="term" value="F:ATP binding"/>
    <property type="evidence" value="ECO:0007669"/>
    <property type="project" value="UniProtKB-KW"/>
</dbReference>
<dbReference type="Proteomes" id="UP000008827">
    <property type="component" value="Chromosome 15"/>
</dbReference>
<reference evidence="4" key="3">
    <citation type="submission" date="2018-07" db="EMBL/GenBank/DDBJ databases">
        <title>WGS assembly of Glycine max.</title>
        <authorList>
            <person name="Schmutz J."/>
            <person name="Cannon S."/>
            <person name="Schlueter J."/>
            <person name="Ma J."/>
            <person name="Mitros T."/>
            <person name="Nelson W."/>
            <person name="Hyten D."/>
            <person name="Song Q."/>
            <person name="Thelen J."/>
            <person name="Cheng J."/>
            <person name="Xu D."/>
            <person name="Hellsten U."/>
            <person name="May G."/>
            <person name="Yu Y."/>
            <person name="Sakurai T."/>
            <person name="Umezawa T."/>
            <person name="Bhattacharyya M."/>
            <person name="Sandhu D."/>
            <person name="Valliyodan B."/>
            <person name="Lindquist E."/>
            <person name="Peto M."/>
            <person name="Grant D."/>
            <person name="Shu S."/>
            <person name="Goodstein D."/>
            <person name="Barry K."/>
            <person name="Futrell-Griggs M."/>
            <person name="Abernathy B."/>
            <person name="Du J."/>
            <person name="Tian Z."/>
            <person name="Zhu L."/>
            <person name="Gill N."/>
            <person name="Joshi T."/>
            <person name="Libault M."/>
            <person name="Sethuraman A."/>
            <person name="Zhang X."/>
            <person name="Shinozaki K."/>
            <person name="Nguyen H."/>
            <person name="Wing R."/>
            <person name="Cregan P."/>
            <person name="Specht J."/>
            <person name="Grimwood J."/>
            <person name="Rokhsar D."/>
            <person name="Stacey G."/>
            <person name="Shoemaker R."/>
            <person name="Jackson S."/>
        </authorList>
    </citation>
    <scope>NUCLEOTIDE SEQUENCE</scope>
    <source>
        <tissue evidence="4">Callus</tissue>
    </source>
</reference>
<gene>
    <name evidence="4" type="ORF">GLYMA_15G095900</name>
</gene>
<dbReference type="SMR" id="A0A0R0G7C6"/>
<dbReference type="OrthoDB" id="3789372at2759"/>
<protein>
    <submittedName>
        <fullName evidence="4 5">Uncharacterized protein</fullName>
    </submittedName>
</protein>
<dbReference type="SUPFAM" id="SSF100934">
    <property type="entry name" value="Heat shock protein 70kD (HSP70), C-terminal subdomain"/>
    <property type="match status" value="1"/>
</dbReference>
<keyword evidence="6" id="KW-1185">Reference proteome</keyword>
<dbReference type="STRING" id="3847.A0A0R0G7C6"/>
<evidence type="ECO:0000313" key="4">
    <source>
        <dbReference type="EMBL" id="KRH11209.1"/>
    </source>
</evidence>
<dbReference type="SUPFAM" id="SSF100920">
    <property type="entry name" value="Heat shock protein 70kD (HSP70), peptide-binding domain"/>
    <property type="match status" value="1"/>
</dbReference>
<reference evidence="4 5" key="1">
    <citation type="journal article" date="2010" name="Nature">
        <title>Genome sequence of the palaeopolyploid soybean.</title>
        <authorList>
            <person name="Schmutz J."/>
            <person name="Cannon S.B."/>
            <person name="Schlueter J."/>
            <person name="Ma J."/>
            <person name="Mitros T."/>
            <person name="Nelson W."/>
            <person name="Hyten D.L."/>
            <person name="Song Q."/>
            <person name="Thelen J.J."/>
            <person name="Cheng J."/>
            <person name="Xu D."/>
            <person name="Hellsten U."/>
            <person name="May G.D."/>
            <person name="Yu Y."/>
            <person name="Sakurai T."/>
            <person name="Umezawa T."/>
            <person name="Bhattacharyya M.K."/>
            <person name="Sandhu D."/>
            <person name="Valliyodan B."/>
            <person name="Lindquist E."/>
            <person name="Peto M."/>
            <person name="Grant D."/>
            <person name="Shu S."/>
            <person name="Goodstein D."/>
            <person name="Barry K."/>
            <person name="Futrell-Griggs M."/>
            <person name="Abernathy B."/>
            <person name="Du J."/>
            <person name="Tian Z."/>
            <person name="Zhu L."/>
            <person name="Gill N."/>
            <person name="Joshi T."/>
            <person name="Libault M."/>
            <person name="Sethuraman A."/>
            <person name="Zhang X.-C."/>
            <person name="Shinozaki K."/>
            <person name="Nguyen H.T."/>
            <person name="Wing R.A."/>
            <person name="Cregan P."/>
            <person name="Specht J."/>
            <person name="Grimwood J."/>
            <person name="Rokhsar D."/>
            <person name="Stacey G."/>
            <person name="Shoemaker R.C."/>
            <person name="Jackson S.A."/>
        </authorList>
    </citation>
    <scope>NUCLEOTIDE SEQUENCE [LARGE SCALE GENOMIC DNA]</scope>
    <source>
        <strain evidence="5">cv. Williams 82</strain>
        <tissue evidence="4">Callus</tissue>
    </source>
</reference>
<dbReference type="SUPFAM" id="SSF53067">
    <property type="entry name" value="Actin-like ATPase domain"/>
    <property type="match status" value="1"/>
</dbReference>
<name>A0A0R0G7C6_SOYBN</name>
<dbReference type="EMBL" id="CM000848">
    <property type="protein sequence ID" value="KRH11209.1"/>
    <property type="molecule type" value="Genomic_DNA"/>
</dbReference>
<evidence type="ECO:0000313" key="5">
    <source>
        <dbReference type="EnsemblPlants" id="KRH11209"/>
    </source>
</evidence>
<comment type="similarity">
    <text evidence="1">Belongs to the heat shock protein 70 family.</text>
</comment>
<dbReference type="GO" id="GO:0031072">
    <property type="term" value="F:heat shock protein binding"/>
    <property type="evidence" value="ECO:0000318"/>
    <property type="project" value="GO_Central"/>
</dbReference>
<dbReference type="GO" id="GO:0044183">
    <property type="term" value="F:protein folding chaperone"/>
    <property type="evidence" value="ECO:0000318"/>
    <property type="project" value="GO_Central"/>
</dbReference>
<sequence length="323" mass="36047">MLYFKGIDFCSSITRGKFEEIDMELFEECMETVDKCLTDSKMGKGSVRDVVLVGGSSRISKVQELLQDLFDGKDLCKSINPDEAVPYGASVQAAMLSEGIKNVPDLVLLGVTPLSLGILTKGDVMSVVIPRNTRIPVRKTQVCCNLDNQKRVPFSVYEGERARANDNNLLGSFVLSGLPPSPRGHPLDVSFAIDVNGILSVSTEEKTSGNKNEITIINDKDRLSTEEIGRLIQEAEKYRAEDKKFLRKANAMNSLGYYVYKMRNVLKKDISSLCSKEREKIDYAITKATNLLDDSKYQYEVEVFEDHHKELASFFESIASKIG</sequence>
<dbReference type="InterPro" id="IPR029048">
    <property type="entry name" value="HSP70_C_sf"/>
</dbReference>
<dbReference type="InterPro" id="IPR043129">
    <property type="entry name" value="ATPase_NBD"/>
</dbReference>
<dbReference type="InterPro" id="IPR029047">
    <property type="entry name" value="HSP70_peptide-bd_sf"/>
</dbReference>
<dbReference type="Gene3D" id="2.60.34.10">
    <property type="entry name" value="Substrate Binding Domain Of DNAk, Chain A, domain 1"/>
    <property type="match status" value="1"/>
</dbReference>
<dbReference type="InParanoid" id="A0A0R0G7C6"/>
<dbReference type="PaxDb" id="3847-GLYMA15G10280.1"/>
<accession>A0A0R0G7C6</accession>
<evidence type="ECO:0000256" key="3">
    <source>
        <dbReference type="ARBA" id="ARBA00022840"/>
    </source>
</evidence>
<dbReference type="EnsemblPlants" id="KRH11209">
    <property type="protein sequence ID" value="KRH11209"/>
    <property type="gene ID" value="GLYMA_15G095900"/>
</dbReference>
<dbReference type="AlphaFoldDB" id="A0A0R0G7C6"/>
<dbReference type="Gramene" id="KRH11209">
    <property type="protein sequence ID" value="KRH11209"/>
    <property type="gene ID" value="GLYMA_15G095900"/>
</dbReference>
<dbReference type="FunFam" id="2.60.34.10:FF:000012">
    <property type="entry name" value="Heat shock 70 kDa protein"/>
    <property type="match status" value="1"/>
</dbReference>
<evidence type="ECO:0000313" key="6">
    <source>
        <dbReference type="Proteomes" id="UP000008827"/>
    </source>
</evidence>
<evidence type="ECO:0000256" key="1">
    <source>
        <dbReference type="ARBA" id="ARBA00007381"/>
    </source>
</evidence>
<dbReference type="Pfam" id="PF00012">
    <property type="entry name" value="HSP70"/>
    <property type="match status" value="1"/>
</dbReference>
<organism evidence="4">
    <name type="scientific">Glycine max</name>
    <name type="common">Soybean</name>
    <name type="synonym">Glycine hispida</name>
    <dbReference type="NCBI Taxonomy" id="3847"/>
    <lineage>
        <taxon>Eukaryota</taxon>
        <taxon>Viridiplantae</taxon>
        <taxon>Streptophyta</taxon>
        <taxon>Embryophyta</taxon>
        <taxon>Tracheophyta</taxon>
        <taxon>Spermatophyta</taxon>
        <taxon>Magnoliopsida</taxon>
        <taxon>eudicotyledons</taxon>
        <taxon>Gunneridae</taxon>
        <taxon>Pentapetalae</taxon>
        <taxon>rosids</taxon>
        <taxon>fabids</taxon>
        <taxon>Fabales</taxon>
        <taxon>Fabaceae</taxon>
        <taxon>Papilionoideae</taxon>
        <taxon>50 kb inversion clade</taxon>
        <taxon>NPAAA clade</taxon>
        <taxon>indigoferoid/millettioid clade</taxon>
        <taxon>Phaseoleae</taxon>
        <taxon>Glycine</taxon>
        <taxon>Glycine subgen. Soja</taxon>
    </lineage>
</organism>
<dbReference type="GO" id="GO:0140662">
    <property type="term" value="F:ATP-dependent protein folding chaperone"/>
    <property type="evidence" value="ECO:0007669"/>
    <property type="project" value="InterPro"/>
</dbReference>
<dbReference type="GO" id="GO:0005737">
    <property type="term" value="C:cytoplasm"/>
    <property type="evidence" value="ECO:0000318"/>
    <property type="project" value="GO_Central"/>
</dbReference>
<dbReference type="GO" id="GO:0016887">
    <property type="term" value="F:ATP hydrolysis activity"/>
    <property type="evidence" value="ECO:0000318"/>
    <property type="project" value="GO_Central"/>
</dbReference>
<dbReference type="Gene3D" id="1.20.1270.10">
    <property type="match status" value="1"/>
</dbReference>
<dbReference type="GO" id="GO:0042026">
    <property type="term" value="P:protein refolding"/>
    <property type="evidence" value="ECO:0000318"/>
    <property type="project" value="GO_Central"/>
</dbReference>
<dbReference type="PRINTS" id="PR00301">
    <property type="entry name" value="HEATSHOCK70"/>
</dbReference>
<dbReference type="InterPro" id="IPR013126">
    <property type="entry name" value="Hsp_70_fam"/>
</dbReference>
<dbReference type="PANTHER" id="PTHR19375">
    <property type="entry name" value="HEAT SHOCK PROTEIN 70KDA"/>
    <property type="match status" value="1"/>
</dbReference>
<dbReference type="OMA" id="METIERC"/>
<proteinExistence type="inferred from homology"/>
<dbReference type="Gene3D" id="3.90.640.10">
    <property type="entry name" value="Actin, Chain A, domain 4"/>
    <property type="match status" value="1"/>
</dbReference>
<dbReference type="Gene3D" id="3.30.420.40">
    <property type="match status" value="2"/>
</dbReference>
<keyword evidence="3" id="KW-0067">ATP-binding</keyword>
<evidence type="ECO:0000256" key="2">
    <source>
        <dbReference type="ARBA" id="ARBA00022741"/>
    </source>
</evidence>
<reference evidence="5" key="2">
    <citation type="submission" date="2018-02" db="UniProtKB">
        <authorList>
            <consortium name="EnsemblPlants"/>
        </authorList>
    </citation>
    <scope>IDENTIFICATION</scope>
    <source>
        <strain evidence="5">Williams 82</strain>
    </source>
</reference>